<dbReference type="Pfam" id="PF00425">
    <property type="entry name" value="Chorismate_bind"/>
    <property type="match status" value="1"/>
</dbReference>
<dbReference type="STRING" id="260552.Mag101_02115"/>
<keyword evidence="11 15" id="KW-0057">Aromatic amino acid biosynthesis</keyword>
<organism evidence="18 19">
    <name type="scientific">Microbulbifer agarilyticus</name>
    <dbReference type="NCBI Taxonomy" id="260552"/>
    <lineage>
        <taxon>Bacteria</taxon>
        <taxon>Pseudomonadati</taxon>
        <taxon>Pseudomonadota</taxon>
        <taxon>Gammaproteobacteria</taxon>
        <taxon>Cellvibrionales</taxon>
        <taxon>Microbulbiferaceae</taxon>
        <taxon>Microbulbifer</taxon>
    </lineage>
</organism>
<dbReference type="PRINTS" id="PR00095">
    <property type="entry name" value="ANTSNTHASEI"/>
</dbReference>
<evidence type="ECO:0000256" key="5">
    <source>
        <dbReference type="ARBA" id="ARBA00012266"/>
    </source>
</evidence>
<dbReference type="EMBL" id="CP019650">
    <property type="protein sequence ID" value="AQQ66574.1"/>
    <property type="molecule type" value="Genomic_DNA"/>
</dbReference>
<evidence type="ECO:0000256" key="9">
    <source>
        <dbReference type="ARBA" id="ARBA00022822"/>
    </source>
</evidence>
<evidence type="ECO:0000256" key="2">
    <source>
        <dbReference type="ARBA" id="ARBA00004873"/>
    </source>
</evidence>
<comment type="subunit">
    <text evidence="4 15">Heterotetramer consisting of two non-identical subunits: a beta subunit (TrpG) and a large alpha subunit (TrpE).</text>
</comment>
<dbReference type="InterPro" id="IPR015890">
    <property type="entry name" value="Chorismate_C"/>
</dbReference>
<evidence type="ECO:0000256" key="12">
    <source>
        <dbReference type="ARBA" id="ARBA00023239"/>
    </source>
</evidence>
<keyword evidence="12 15" id="KW-0456">Lyase</keyword>
<proteinExistence type="inferred from homology"/>
<dbReference type="UniPathway" id="UPA00035">
    <property type="reaction ID" value="UER00040"/>
</dbReference>
<feature type="domain" description="Chorismate-utilising enzyme C-terminal" evidence="16">
    <location>
        <begin position="227"/>
        <end position="479"/>
    </location>
</feature>
<accession>A0A1Q2M1K0</accession>
<dbReference type="InterPro" id="IPR005801">
    <property type="entry name" value="ADC_synthase"/>
</dbReference>
<dbReference type="InterPro" id="IPR005256">
    <property type="entry name" value="Anth_synth_I_PabB"/>
</dbReference>
<evidence type="ECO:0000256" key="8">
    <source>
        <dbReference type="ARBA" id="ARBA00022723"/>
    </source>
</evidence>
<evidence type="ECO:0000256" key="11">
    <source>
        <dbReference type="ARBA" id="ARBA00023141"/>
    </source>
</evidence>
<dbReference type="PANTHER" id="PTHR11236:SF48">
    <property type="entry name" value="ISOCHORISMATE SYNTHASE MENF"/>
    <property type="match status" value="1"/>
</dbReference>
<comment type="catalytic activity">
    <reaction evidence="14 15">
        <text>chorismate + L-glutamine = anthranilate + pyruvate + L-glutamate + H(+)</text>
        <dbReference type="Rhea" id="RHEA:21732"/>
        <dbReference type="ChEBI" id="CHEBI:15361"/>
        <dbReference type="ChEBI" id="CHEBI:15378"/>
        <dbReference type="ChEBI" id="CHEBI:16567"/>
        <dbReference type="ChEBI" id="CHEBI:29748"/>
        <dbReference type="ChEBI" id="CHEBI:29985"/>
        <dbReference type="ChEBI" id="CHEBI:58359"/>
        <dbReference type="EC" id="4.1.3.27"/>
    </reaction>
</comment>
<evidence type="ECO:0000256" key="10">
    <source>
        <dbReference type="ARBA" id="ARBA00022842"/>
    </source>
</evidence>
<dbReference type="KEGG" id="maga:Mag101_02115"/>
<comment type="pathway">
    <text evidence="2 15">Amino-acid biosynthesis; L-tryptophan biosynthesis; L-tryptophan from chorismate: step 1/5.</text>
</comment>
<keyword evidence="8 15" id="KW-0479">Metal-binding</keyword>
<dbReference type="EC" id="4.1.3.27" evidence="5 15"/>
<dbReference type="eggNOG" id="COG0147">
    <property type="taxonomic scope" value="Bacteria"/>
</dbReference>
<protein>
    <recommendedName>
        <fullName evidence="6 15">Anthranilate synthase component 1</fullName>
        <ecNumber evidence="5 15">4.1.3.27</ecNumber>
    </recommendedName>
</protein>
<evidence type="ECO:0000256" key="6">
    <source>
        <dbReference type="ARBA" id="ARBA00020653"/>
    </source>
</evidence>
<keyword evidence="19" id="KW-1185">Reference proteome</keyword>
<evidence type="ECO:0000256" key="7">
    <source>
        <dbReference type="ARBA" id="ARBA00022605"/>
    </source>
</evidence>
<dbReference type="OrthoDB" id="9803598at2"/>
<reference evidence="18" key="1">
    <citation type="submission" date="2017-02" db="EMBL/GenBank/DDBJ databases">
        <title>Genome of Microbulbifer agarilyticus GP101.</title>
        <authorList>
            <person name="Jung J."/>
            <person name="Bae S.S."/>
            <person name="Baek K."/>
        </authorList>
    </citation>
    <scope>NUCLEOTIDE SEQUENCE [LARGE SCALE GENOMIC DNA]</scope>
    <source>
        <strain evidence="18">GP101</strain>
    </source>
</reference>
<evidence type="ECO:0000259" key="17">
    <source>
        <dbReference type="Pfam" id="PF04715"/>
    </source>
</evidence>
<keyword evidence="9 15" id="KW-0822">Tryptophan biosynthesis</keyword>
<evidence type="ECO:0000256" key="3">
    <source>
        <dbReference type="ARBA" id="ARBA00009562"/>
    </source>
</evidence>
<sequence length="493" mass="54130">MTPSEYTQLASAGYNRIPLVRRVLADIETPLTTYMKLAARDGGRYSYLLESVQGGEKWGRYSIIGLPARTVLKVTGHELTVERDRKVIEQKQVDDPLAFVEEFRGRYKVPEIDGLPRFNGGLVGYFGYDVVRYIEPKLADSCPPDTLGNPDILLMVSDELVVFDNLAGAVLFIVHADPQQENAFESAQRRLDELVGQLSQPLDSVEPLGIDGEHTAEDTFVSHFGEDAFKQGVHKVKDYILAGDVMQVVPSQRLSAPFTVPPLNLYRALRSLNPSPYMYFLDLGDHQVVGSSPEILVHLEDGDMTVRPIAGTRRRGATEEQDLALEQDLLADPKEIAEHLMLIDLGRNDVGRVAQTGTVQVTEKMVVERYSHVMHIVSNVTGKIKPGLNAIDALRAAHPAGTLSGAPKIRAMEIIDELEPEKRGVYGGAVGYLAWNGNMDTAIAIRTAVIKDGKVFVQAGAGLVADSDPQSEWDETMNKARALFRAVAIATGE</sequence>
<evidence type="ECO:0000256" key="13">
    <source>
        <dbReference type="ARBA" id="ARBA00025634"/>
    </source>
</evidence>
<evidence type="ECO:0000313" key="19">
    <source>
        <dbReference type="Proteomes" id="UP000188219"/>
    </source>
</evidence>
<evidence type="ECO:0000256" key="14">
    <source>
        <dbReference type="ARBA" id="ARBA00047683"/>
    </source>
</evidence>
<dbReference type="InterPro" id="IPR019999">
    <property type="entry name" value="Anth_synth_I-like"/>
</dbReference>
<comment type="cofactor">
    <cofactor evidence="1 15">
        <name>Mg(2+)</name>
        <dbReference type="ChEBI" id="CHEBI:18420"/>
    </cofactor>
</comment>
<feature type="domain" description="Anthranilate synthase component I N-terminal" evidence="17">
    <location>
        <begin position="26"/>
        <end position="168"/>
    </location>
</feature>
<dbReference type="NCBIfam" id="TIGR00564">
    <property type="entry name" value="trpE_most"/>
    <property type="match status" value="1"/>
</dbReference>
<evidence type="ECO:0000259" key="16">
    <source>
        <dbReference type="Pfam" id="PF00425"/>
    </source>
</evidence>
<dbReference type="Gene3D" id="3.60.120.10">
    <property type="entry name" value="Anthranilate synthase"/>
    <property type="match status" value="1"/>
</dbReference>
<evidence type="ECO:0000256" key="4">
    <source>
        <dbReference type="ARBA" id="ARBA00011575"/>
    </source>
</evidence>
<dbReference type="GO" id="GO:0004049">
    <property type="term" value="F:anthranilate synthase activity"/>
    <property type="evidence" value="ECO:0007669"/>
    <property type="project" value="UniProtKB-EC"/>
</dbReference>
<dbReference type="AlphaFoldDB" id="A0A1Q2M1K0"/>
<keyword evidence="7 15" id="KW-0028">Amino-acid biosynthesis</keyword>
<dbReference type="GO" id="GO:0000162">
    <property type="term" value="P:L-tryptophan biosynthetic process"/>
    <property type="evidence" value="ECO:0007669"/>
    <property type="project" value="UniProtKB-UniPathway"/>
</dbReference>
<evidence type="ECO:0000313" key="18">
    <source>
        <dbReference type="EMBL" id="AQQ66574.1"/>
    </source>
</evidence>
<dbReference type="PANTHER" id="PTHR11236">
    <property type="entry name" value="AMINOBENZOATE/ANTHRANILATE SYNTHASE"/>
    <property type="match status" value="1"/>
</dbReference>
<dbReference type="GO" id="GO:0046872">
    <property type="term" value="F:metal ion binding"/>
    <property type="evidence" value="ECO:0007669"/>
    <property type="project" value="UniProtKB-KW"/>
</dbReference>
<dbReference type="RefSeq" id="WP_077400109.1">
    <property type="nucleotide sequence ID" value="NZ_CP019650.1"/>
</dbReference>
<dbReference type="SUPFAM" id="SSF56322">
    <property type="entry name" value="ADC synthase"/>
    <property type="match status" value="1"/>
</dbReference>
<evidence type="ECO:0000256" key="1">
    <source>
        <dbReference type="ARBA" id="ARBA00001946"/>
    </source>
</evidence>
<comment type="function">
    <text evidence="13 15">Part of a heterotetrameric complex that catalyzes the two-step biosynthesis of anthranilate, an intermediate in the biosynthesis of L-tryptophan. In the first step, the glutamine-binding beta subunit (TrpG) of anthranilate synthase (AS) provides the glutamine amidotransferase activity which generates ammonia as a substrate that, along with chorismate, is used in the second step, catalyzed by the large alpha subunit of AS (TrpE) to produce anthranilate. In the absence of TrpG, TrpE can synthesize anthranilate directly from chorismate and high concentrations of ammonia.</text>
</comment>
<name>A0A1Q2M1K0_9GAMM</name>
<dbReference type="Proteomes" id="UP000188219">
    <property type="component" value="Chromosome"/>
</dbReference>
<comment type="similarity">
    <text evidence="3 15">Belongs to the anthranilate synthase component I family.</text>
</comment>
<dbReference type="Pfam" id="PF04715">
    <property type="entry name" value="Anth_synt_I_N"/>
    <property type="match status" value="1"/>
</dbReference>
<evidence type="ECO:0000256" key="15">
    <source>
        <dbReference type="RuleBase" id="RU364045"/>
    </source>
</evidence>
<gene>
    <name evidence="15" type="primary">trpE</name>
    <name evidence="18" type="ORF">Mag101_02115</name>
</gene>
<dbReference type="InterPro" id="IPR006805">
    <property type="entry name" value="Anth_synth_I_N"/>
</dbReference>
<keyword evidence="10 15" id="KW-0460">Magnesium</keyword>